<dbReference type="Proteomes" id="UP000660454">
    <property type="component" value="Unassembled WGS sequence"/>
</dbReference>
<organism evidence="2 3">
    <name type="scientific">Microbispora siamensis</name>
    <dbReference type="NCBI Taxonomy" id="564413"/>
    <lineage>
        <taxon>Bacteria</taxon>
        <taxon>Bacillati</taxon>
        <taxon>Actinomycetota</taxon>
        <taxon>Actinomycetes</taxon>
        <taxon>Streptosporangiales</taxon>
        <taxon>Streptosporangiaceae</taxon>
        <taxon>Microbispora</taxon>
    </lineage>
</organism>
<feature type="compositionally biased region" description="Low complexity" evidence="1">
    <location>
        <begin position="80"/>
        <end position="99"/>
    </location>
</feature>
<reference evidence="2 3" key="1">
    <citation type="submission" date="2021-01" db="EMBL/GenBank/DDBJ databases">
        <title>Whole genome shotgun sequence of Microbispora siamensis NBRC 104113.</title>
        <authorList>
            <person name="Komaki H."/>
            <person name="Tamura T."/>
        </authorList>
    </citation>
    <scope>NUCLEOTIDE SEQUENCE [LARGE SCALE GENOMIC DNA]</scope>
    <source>
        <strain evidence="2 3">NBRC 104113</strain>
    </source>
</reference>
<evidence type="ECO:0000256" key="1">
    <source>
        <dbReference type="SAM" id="MobiDB-lite"/>
    </source>
</evidence>
<dbReference type="InterPro" id="IPR008949">
    <property type="entry name" value="Isoprenoid_synthase_dom_sf"/>
</dbReference>
<evidence type="ECO:0000313" key="3">
    <source>
        <dbReference type="Proteomes" id="UP000660454"/>
    </source>
</evidence>
<evidence type="ECO:0000313" key="2">
    <source>
        <dbReference type="EMBL" id="GIH62998.1"/>
    </source>
</evidence>
<dbReference type="Gene3D" id="1.10.600.10">
    <property type="entry name" value="Farnesyl Diphosphate Synthase"/>
    <property type="match status" value="1"/>
</dbReference>
<dbReference type="RefSeq" id="WP_204049574.1">
    <property type="nucleotide sequence ID" value="NZ_BOOF01000020.1"/>
</dbReference>
<evidence type="ECO:0008006" key="4">
    <source>
        <dbReference type="Google" id="ProtNLM"/>
    </source>
</evidence>
<name>A0ABQ4GNK3_9ACTN</name>
<proteinExistence type="predicted"/>
<dbReference type="SUPFAM" id="SSF48576">
    <property type="entry name" value="Terpenoid synthases"/>
    <property type="match status" value="1"/>
</dbReference>
<accession>A0ABQ4GNK3</accession>
<gene>
    <name evidence="2" type="ORF">Msi02_38150</name>
</gene>
<comment type="caution">
    <text evidence="2">The sequence shown here is derived from an EMBL/GenBank/DDBJ whole genome shotgun (WGS) entry which is preliminary data.</text>
</comment>
<feature type="region of interest" description="Disordered" evidence="1">
    <location>
        <begin position="79"/>
        <end position="99"/>
    </location>
</feature>
<dbReference type="EMBL" id="BOOF01000020">
    <property type="protein sequence ID" value="GIH62998.1"/>
    <property type="molecule type" value="Genomic_DNA"/>
</dbReference>
<keyword evidence="3" id="KW-1185">Reference proteome</keyword>
<feature type="region of interest" description="Disordered" evidence="1">
    <location>
        <begin position="1"/>
        <end position="21"/>
    </location>
</feature>
<protein>
    <recommendedName>
        <fullName evidence="4">Polyprenyl synthetase family protein</fullName>
    </recommendedName>
</protein>
<sequence length="99" mass="11120">MLTLTRETGSVPDETREPFDRHLSDLFDRTRDKLLRREMNRLSFLGPDDREVLRRHLADFVACGGRRLRPAFVYWGHRASGGSPDDLGAAGPAAGRAGR</sequence>